<proteinExistence type="predicted"/>
<evidence type="ECO:0000256" key="1">
    <source>
        <dbReference type="SAM" id="MobiDB-lite"/>
    </source>
</evidence>
<accession>A0A8S1IYQ4</accession>
<feature type="compositionally biased region" description="Basic and acidic residues" evidence="1">
    <location>
        <begin position="94"/>
        <end position="111"/>
    </location>
</feature>
<gene>
    <name evidence="2" type="ORF">OSTQU699_LOCUS5555</name>
</gene>
<feature type="compositionally biased region" description="Polar residues" evidence="1">
    <location>
        <begin position="113"/>
        <end position="125"/>
    </location>
</feature>
<comment type="caution">
    <text evidence="2">The sequence shown here is derived from an EMBL/GenBank/DDBJ whole genome shotgun (WGS) entry which is preliminary data.</text>
</comment>
<evidence type="ECO:0000313" key="3">
    <source>
        <dbReference type="Proteomes" id="UP000708148"/>
    </source>
</evidence>
<evidence type="ECO:0000313" key="2">
    <source>
        <dbReference type="EMBL" id="CAD7700196.1"/>
    </source>
</evidence>
<reference evidence="2" key="1">
    <citation type="submission" date="2020-12" db="EMBL/GenBank/DDBJ databases">
        <authorList>
            <person name="Iha C."/>
        </authorList>
    </citation>
    <scope>NUCLEOTIDE SEQUENCE</scope>
</reference>
<dbReference type="Proteomes" id="UP000708148">
    <property type="component" value="Unassembled WGS sequence"/>
</dbReference>
<organism evidence="2 3">
    <name type="scientific">Ostreobium quekettii</name>
    <dbReference type="NCBI Taxonomy" id="121088"/>
    <lineage>
        <taxon>Eukaryota</taxon>
        <taxon>Viridiplantae</taxon>
        <taxon>Chlorophyta</taxon>
        <taxon>core chlorophytes</taxon>
        <taxon>Ulvophyceae</taxon>
        <taxon>TCBD clade</taxon>
        <taxon>Bryopsidales</taxon>
        <taxon>Ostreobineae</taxon>
        <taxon>Ostreobiaceae</taxon>
        <taxon>Ostreobium</taxon>
    </lineage>
</organism>
<protein>
    <submittedName>
        <fullName evidence="2">Uncharacterized protein</fullName>
    </submittedName>
</protein>
<feature type="region of interest" description="Disordered" evidence="1">
    <location>
        <begin position="86"/>
        <end position="125"/>
    </location>
</feature>
<name>A0A8S1IYQ4_9CHLO</name>
<sequence>MEHGAAPESRYGWTRVEPRQCAKTLPHTCPLAPQLLKDRYLRSWWLAFVGRYPTGQSSEELSIPTLVPKSDIAGCCRRELVHRTGRQTRLSAHGSEDNELRDTNGGDRRQMVDGNQQRPLVVDTS</sequence>
<keyword evidence="3" id="KW-1185">Reference proteome</keyword>
<dbReference type="EMBL" id="CAJHUC010001198">
    <property type="protein sequence ID" value="CAD7700196.1"/>
    <property type="molecule type" value="Genomic_DNA"/>
</dbReference>
<dbReference type="AlphaFoldDB" id="A0A8S1IYQ4"/>